<dbReference type="KEGG" id="dwi:6642774"/>
<dbReference type="Proteomes" id="UP000007798">
    <property type="component" value="Unassembled WGS sequence"/>
</dbReference>
<dbReference type="OMA" id="DWTVRDW"/>
<evidence type="ECO:0000313" key="1">
    <source>
        <dbReference type="EMBL" id="EDW75961.1"/>
    </source>
</evidence>
<proteinExistence type="predicted"/>
<dbReference type="EMBL" id="CH963857">
    <property type="protein sequence ID" value="EDW75961.1"/>
    <property type="molecule type" value="Genomic_DNA"/>
</dbReference>
<dbReference type="OrthoDB" id="10006939at2759"/>
<gene>
    <name evidence="1" type="primary">Dwil\GK15215</name>
    <name evidence="1" type="ORF">Dwil_GK15215</name>
</gene>
<keyword evidence="2" id="KW-1185">Reference proteome</keyword>
<sequence>MALNDKTNSSAMSCKNVSNPIKCRMGNDGKAMLLRLPSIRRDVGRPKIFENSKLIKSILLDNPNFTSIDVKRKLESLHGITMSRRTVQRRISEIRTKQLELQDENEENFEIGHLSKEAKKRRLEWALAHQDWTVQDWRNVFNLNDIKFISGNLTPKQICADSLLGPEGTANDLNLLEQLMSIIEPKIRELPHAPKNINQFRKTLYNIWDTDQEMMDKIELLYVSMTWRVASVIKSGGEESDF</sequence>
<evidence type="ECO:0000313" key="2">
    <source>
        <dbReference type="Proteomes" id="UP000007798"/>
    </source>
</evidence>
<dbReference type="HOGENOM" id="CLU_1012909_0_0_1"/>
<reference evidence="1 2" key="1">
    <citation type="journal article" date="2007" name="Nature">
        <title>Evolution of genes and genomes on the Drosophila phylogeny.</title>
        <authorList>
            <consortium name="Drosophila 12 Genomes Consortium"/>
            <person name="Clark A.G."/>
            <person name="Eisen M.B."/>
            <person name="Smith D.R."/>
            <person name="Bergman C.M."/>
            <person name="Oliver B."/>
            <person name="Markow T.A."/>
            <person name="Kaufman T.C."/>
            <person name="Kellis M."/>
            <person name="Gelbart W."/>
            <person name="Iyer V.N."/>
            <person name="Pollard D.A."/>
            <person name="Sackton T.B."/>
            <person name="Larracuente A.M."/>
            <person name="Singh N.D."/>
            <person name="Abad J.P."/>
            <person name="Abt D.N."/>
            <person name="Adryan B."/>
            <person name="Aguade M."/>
            <person name="Akashi H."/>
            <person name="Anderson W.W."/>
            <person name="Aquadro C.F."/>
            <person name="Ardell D.H."/>
            <person name="Arguello R."/>
            <person name="Artieri C.G."/>
            <person name="Barbash D.A."/>
            <person name="Barker D."/>
            <person name="Barsanti P."/>
            <person name="Batterham P."/>
            <person name="Batzoglou S."/>
            <person name="Begun D."/>
            <person name="Bhutkar A."/>
            <person name="Blanco E."/>
            <person name="Bosak S.A."/>
            <person name="Bradley R.K."/>
            <person name="Brand A.D."/>
            <person name="Brent M.R."/>
            <person name="Brooks A.N."/>
            <person name="Brown R.H."/>
            <person name="Butlin R.K."/>
            <person name="Caggese C."/>
            <person name="Calvi B.R."/>
            <person name="Bernardo de Carvalho A."/>
            <person name="Caspi A."/>
            <person name="Castrezana S."/>
            <person name="Celniker S.E."/>
            <person name="Chang J.L."/>
            <person name="Chapple C."/>
            <person name="Chatterji S."/>
            <person name="Chinwalla A."/>
            <person name="Civetta A."/>
            <person name="Clifton S.W."/>
            <person name="Comeron J.M."/>
            <person name="Costello J.C."/>
            <person name="Coyne J.A."/>
            <person name="Daub J."/>
            <person name="David R.G."/>
            <person name="Delcher A.L."/>
            <person name="Delehaunty K."/>
            <person name="Do C.B."/>
            <person name="Ebling H."/>
            <person name="Edwards K."/>
            <person name="Eickbush T."/>
            <person name="Evans J.D."/>
            <person name="Filipski A."/>
            <person name="Findeiss S."/>
            <person name="Freyhult E."/>
            <person name="Fulton L."/>
            <person name="Fulton R."/>
            <person name="Garcia A.C."/>
            <person name="Gardiner A."/>
            <person name="Garfield D.A."/>
            <person name="Garvin B.E."/>
            <person name="Gibson G."/>
            <person name="Gilbert D."/>
            <person name="Gnerre S."/>
            <person name="Godfrey J."/>
            <person name="Good R."/>
            <person name="Gotea V."/>
            <person name="Gravely B."/>
            <person name="Greenberg A.J."/>
            <person name="Griffiths-Jones S."/>
            <person name="Gross S."/>
            <person name="Guigo R."/>
            <person name="Gustafson E.A."/>
            <person name="Haerty W."/>
            <person name="Hahn M.W."/>
            <person name="Halligan D.L."/>
            <person name="Halpern A.L."/>
            <person name="Halter G.M."/>
            <person name="Han M.V."/>
            <person name="Heger A."/>
            <person name="Hillier L."/>
            <person name="Hinrichs A.S."/>
            <person name="Holmes I."/>
            <person name="Hoskins R.A."/>
            <person name="Hubisz M.J."/>
            <person name="Hultmark D."/>
            <person name="Huntley M.A."/>
            <person name="Jaffe D.B."/>
            <person name="Jagadeeshan S."/>
            <person name="Jeck W.R."/>
            <person name="Johnson J."/>
            <person name="Jones C.D."/>
            <person name="Jordan W.C."/>
            <person name="Karpen G.H."/>
            <person name="Kataoka E."/>
            <person name="Keightley P.D."/>
            <person name="Kheradpour P."/>
            <person name="Kirkness E.F."/>
            <person name="Koerich L.B."/>
            <person name="Kristiansen K."/>
            <person name="Kudrna D."/>
            <person name="Kulathinal R.J."/>
            <person name="Kumar S."/>
            <person name="Kwok R."/>
            <person name="Lander E."/>
            <person name="Langley C.H."/>
            <person name="Lapoint R."/>
            <person name="Lazzaro B.P."/>
            <person name="Lee S.J."/>
            <person name="Levesque L."/>
            <person name="Li R."/>
            <person name="Lin C.F."/>
            <person name="Lin M.F."/>
            <person name="Lindblad-Toh K."/>
            <person name="Llopart A."/>
            <person name="Long M."/>
            <person name="Low L."/>
            <person name="Lozovsky E."/>
            <person name="Lu J."/>
            <person name="Luo M."/>
            <person name="Machado C.A."/>
            <person name="Makalowski W."/>
            <person name="Marzo M."/>
            <person name="Matsuda M."/>
            <person name="Matzkin L."/>
            <person name="McAllister B."/>
            <person name="McBride C.S."/>
            <person name="McKernan B."/>
            <person name="McKernan K."/>
            <person name="Mendez-Lago M."/>
            <person name="Minx P."/>
            <person name="Mollenhauer M.U."/>
            <person name="Montooth K."/>
            <person name="Mount S.M."/>
            <person name="Mu X."/>
            <person name="Myers E."/>
            <person name="Negre B."/>
            <person name="Newfeld S."/>
            <person name="Nielsen R."/>
            <person name="Noor M.A."/>
            <person name="O'Grady P."/>
            <person name="Pachter L."/>
            <person name="Papaceit M."/>
            <person name="Parisi M.J."/>
            <person name="Parisi M."/>
            <person name="Parts L."/>
            <person name="Pedersen J.S."/>
            <person name="Pesole G."/>
            <person name="Phillippy A.M."/>
            <person name="Ponting C.P."/>
            <person name="Pop M."/>
            <person name="Porcelli D."/>
            <person name="Powell J.R."/>
            <person name="Prohaska S."/>
            <person name="Pruitt K."/>
            <person name="Puig M."/>
            <person name="Quesneville H."/>
            <person name="Ram K.R."/>
            <person name="Rand D."/>
            <person name="Rasmussen M.D."/>
            <person name="Reed L.K."/>
            <person name="Reenan R."/>
            <person name="Reily A."/>
            <person name="Remington K.A."/>
            <person name="Rieger T.T."/>
            <person name="Ritchie M.G."/>
            <person name="Robin C."/>
            <person name="Rogers Y.H."/>
            <person name="Rohde C."/>
            <person name="Rozas J."/>
            <person name="Rubenfield M.J."/>
            <person name="Ruiz A."/>
            <person name="Russo S."/>
            <person name="Salzberg S.L."/>
            <person name="Sanchez-Gracia A."/>
            <person name="Saranga D.J."/>
            <person name="Sato H."/>
            <person name="Schaeffer S.W."/>
            <person name="Schatz M.C."/>
            <person name="Schlenke T."/>
            <person name="Schwartz R."/>
            <person name="Segarra C."/>
            <person name="Singh R.S."/>
            <person name="Sirot L."/>
            <person name="Sirota M."/>
            <person name="Sisneros N.B."/>
            <person name="Smith C.D."/>
            <person name="Smith T.F."/>
            <person name="Spieth J."/>
            <person name="Stage D.E."/>
            <person name="Stark A."/>
            <person name="Stephan W."/>
            <person name="Strausberg R.L."/>
            <person name="Strempel S."/>
            <person name="Sturgill D."/>
            <person name="Sutton G."/>
            <person name="Sutton G.G."/>
            <person name="Tao W."/>
            <person name="Teichmann S."/>
            <person name="Tobari Y.N."/>
            <person name="Tomimura Y."/>
            <person name="Tsolas J.M."/>
            <person name="Valente V.L."/>
            <person name="Venter E."/>
            <person name="Venter J.C."/>
            <person name="Vicario S."/>
            <person name="Vieira F.G."/>
            <person name="Vilella A.J."/>
            <person name="Villasante A."/>
            <person name="Walenz B."/>
            <person name="Wang J."/>
            <person name="Wasserman M."/>
            <person name="Watts T."/>
            <person name="Wilson D."/>
            <person name="Wilson R.K."/>
            <person name="Wing R.A."/>
            <person name="Wolfner M.F."/>
            <person name="Wong A."/>
            <person name="Wong G.K."/>
            <person name="Wu C.I."/>
            <person name="Wu G."/>
            <person name="Yamamoto D."/>
            <person name="Yang H.P."/>
            <person name="Yang S.P."/>
            <person name="Yorke J.A."/>
            <person name="Yoshida K."/>
            <person name="Zdobnov E."/>
            <person name="Zhang P."/>
            <person name="Zhang Y."/>
            <person name="Zimin A.V."/>
            <person name="Baldwin J."/>
            <person name="Abdouelleil A."/>
            <person name="Abdulkadir J."/>
            <person name="Abebe A."/>
            <person name="Abera B."/>
            <person name="Abreu J."/>
            <person name="Acer S.C."/>
            <person name="Aftuck L."/>
            <person name="Alexander A."/>
            <person name="An P."/>
            <person name="Anderson E."/>
            <person name="Anderson S."/>
            <person name="Arachi H."/>
            <person name="Azer M."/>
            <person name="Bachantsang P."/>
            <person name="Barry A."/>
            <person name="Bayul T."/>
            <person name="Berlin A."/>
            <person name="Bessette D."/>
            <person name="Bloom T."/>
            <person name="Blye J."/>
            <person name="Boguslavskiy L."/>
            <person name="Bonnet C."/>
            <person name="Boukhgalter B."/>
            <person name="Bourzgui I."/>
            <person name="Brown A."/>
            <person name="Cahill P."/>
            <person name="Channer S."/>
            <person name="Cheshatsang Y."/>
            <person name="Chuda L."/>
            <person name="Citroen M."/>
            <person name="Collymore A."/>
            <person name="Cooke P."/>
            <person name="Costello M."/>
            <person name="D'Aco K."/>
            <person name="Daza R."/>
            <person name="De Haan G."/>
            <person name="DeGray S."/>
            <person name="DeMaso C."/>
            <person name="Dhargay N."/>
            <person name="Dooley K."/>
            <person name="Dooley E."/>
            <person name="Doricent M."/>
            <person name="Dorje P."/>
            <person name="Dorjee K."/>
            <person name="Dupes A."/>
            <person name="Elong R."/>
            <person name="Falk J."/>
            <person name="Farina A."/>
            <person name="Faro S."/>
            <person name="Ferguson D."/>
            <person name="Fisher S."/>
            <person name="Foley C.D."/>
            <person name="Franke A."/>
            <person name="Friedrich D."/>
            <person name="Gadbois L."/>
            <person name="Gearin G."/>
            <person name="Gearin C.R."/>
            <person name="Giannoukos G."/>
            <person name="Goode T."/>
            <person name="Graham J."/>
            <person name="Grandbois E."/>
            <person name="Grewal S."/>
            <person name="Gyaltsen K."/>
            <person name="Hafez N."/>
            <person name="Hagos B."/>
            <person name="Hall J."/>
            <person name="Henson C."/>
            <person name="Hollinger A."/>
            <person name="Honan T."/>
            <person name="Huard M.D."/>
            <person name="Hughes L."/>
            <person name="Hurhula B."/>
            <person name="Husby M.E."/>
            <person name="Kamat A."/>
            <person name="Kanga B."/>
            <person name="Kashin S."/>
            <person name="Khazanovich D."/>
            <person name="Kisner P."/>
            <person name="Lance K."/>
            <person name="Lara M."/>
            <person name="Lee W."/>
            <person name="Lennon N."/>
            <person name="Letendre F."/>
            <person name="LeVine R."/>
            <person name="Lipovsky A."/>
            <person name="Liu X."/>
            <person name="Liu J."/>
            <person name="Liu S."/>
            <person name="Lokyitsang T."/>
            <person name="Lokyitsang Y."/>
            <person name="Lubonja R."/>
            <person name="Lui A."/>
            <person name="MacDonald P."/>
            <person name="Magnisalis V."/>
            <person name="Maru K."/>
            <person name="Matthews C."/>
            <person name="McCusker W."/>
            <person name="McDonough S."/>
            <person name="Mehta T."/>
            <person name="Meldrim J."/>
            <person name="Meneus L."/>
            <person name="Mihai O."/>
            <person name="Mihalev A."/>
            <person name="Mihova T."/>
            <person name="Mittelman R."/>
            <person name="Mlenga V."/>
            <person name="Montmayeur A."/>
            <person name="Mulrain L."/>
            <person name="Navidi A."/>
            <person name="Naylor J."/>
            <person name="Negash T."/>
            <person name="Nguyen T."/>
            <person name="Nguyen N."/>
            <person name="Nicol R."/>
            <person name="Norbu C."/>
            <person name="Norbu N."/>
            <person name="Novod N."/>
            <person name="O'Neill B."/>
            <person name="Osman S."/>
            <person name="Markiewicz E."/>
            <person name="Oyono O.L."/>
            <person name="Patti C."/>
            <person name="Phunkhang P."/>
            <person name="Pierre F."/>
            <person name="Priest M."/>
            <person name="Raghuraman S."/>
            <person name="Rege F."/>
            <person name="Reyes R."/>
            <person name="Rise C."/>
            <person name="Rogov P."/>
            <person name="Ross K."/>
            <person name="Ryan E."/>
            <person name="Settipalli S."/>
            <person name="Shea T."/>
            <person name="Sherpa N."/>
            <person name="Shi L."/>
            <person name="Shih D."/>
            <person name="Sparrow T."/>
            <person name="Spaulding J."/>
            <person name="Stalker J."/>
            <person name="Stange-Thomann N."/>
            <person name="Stavropoulos S."/>
            <person name="Stone C."/>
            <person name="Strader C."/>
            <person name="Tesfaye S."/>
            <person name="Thomson T."/>
            <person name="Thoulutsang Y."/>
            <person name="Thoulutsang D."/>
            <person name="Topham K."/>
            <person name="Topping I."/>
            <person name="Tsamla T."/>
            <person name="Vassiliev H."/>
            <person name="Vo A."/>
            <person name="Wangchuk T."/>
            <person name="Wangdi T."/>
            <person name="Weiand M."/>
            <person name="Wilkinson J."/>
            <person name="Wilson A."/>
            <person name="Yadav S."/>
            <person name="Young G."/>
            <person name="Yu Q."/>
            <person name="Zembek L."/>
            <person name="Zhong D."/>
            <person name="Zimmer A."/>
            <person name="Zwirko Z."/>
            <person name="Jaffe D.B."/>
            <person name="Alvarez P."/>
            <person name="Brockman W."/>
            <person name="Butler J."/>
            <person name="Chin C."/>
            <person name="Gnerre S."/>
            <person name="Grabherr M."/>
            <person name="Kleber M."/>
            <person name="Mauceli E."/>
            <person name="MacCallum I."/>
        </authorList>
    </citation>
    <scope>NUCLEOTIDE SEQUENCE [LARGE SCALE GENOMIC DNA]</scope>
    <source>
        <strain evidence="2">Tucson 14030-0811.24</strain>
    </source>
</reference>
<dbReference type="AlphaFoldDB" id="B4MW91"/>
<dbReference type="PhylomeDB" id="B4MW91"/>
<accession>B4MW91</accession>
<dbReference type="InParanoid" id="B4MW91"/>
<name>B4MW91_DROWI</name>
<protein>
    <recommendedName>
        <fullName evidence="3">Transposase Tc1-like domain-containing protein</fullName>
    </recommendedName>
</protein>
<evidence type="ECO:0008006" key="3">
    <source>
        <dbReference type="Google" id="ProtNLM"/>
    </source>
</evidence>
<organism evidence="1 2">
    <name type="scientific">Drosophila willistoni</name>
    <name type="common">Fruit fly</name>
    <dbReference type="NCBI Taxonomy" id="7260"/>
    <lineage>
        <taxon>Eukaryota</taxon>
        <taxon>Metazoa</taxon>
        <taxon>Ecdysozoa</taxon>
        <taxon>Arthropoda</taxon>
        <taxon>Hexapoda</taxon>
        <taxon>Insecta</taxon>
        <taxon>Pterygota</taxon>
        <taxon>Neoptera</taxon>
        <taxon>Endopterygota</taxon>
        <taxon>Diptera</taxon>
        <taxon>Brachycera</taxon>
        <taxon>Muscomorpha</taxon>
        <taxon>Ephydroidea</taxon>
        <taxon>Drosophilidae</taxon>
        <taxon>Drosophila</taxon>
        <taxon>Sophophora</taxon>
    </lineage>
</organism>